<keyword evidence="1" id="KW-0479">Metal-binding</keyword>
<dbReference type="PANTHER" id="PTHR11347">
    <property type="entry name" value="CYCLIC NUCLEOTIDE PHOSPHODIESTERASE"/>
    <property type="match status" value="1"/>
</dbReference>
<feature type="non-terminal residue" evidence="5">
    <location>
        <position position="250"/>
    </location>
</feature>
<evidence type="ECO:0000313" key="6">
    <source>
        <dbReference type="Proteomes" id="UP001283361"/>
    </source>
</evidence>
<dbReference type="EMBL" id="JAWDGP010003931">
    <property type="protein sequence ID" value="KAK3769395.1"/>
    <property type="molecule type" value="Genomic_DNA"/>
</dbReference>
<feature type="compositionally biased region" description="Low complexity" evidence="3">
    <location>
        <begin position="177"/>
        <end position="191"/>
    </location>
</feature>
<evidence type="ECO:0000256" key="2">
    <source>
        <dbReference type="ARBA" id="ARBA00022801"/>
    </source>
</evidence>
<name>A0AAE1DGY8_9GAST</name>
<feature type="compositionally biased region" description="Basic and acidic residues" evidence="3">
    <location>
        <begin position="129"/>
        <end position="138"/>
    </location>
</feature>
<feature type="compositionally biased region" description="Polar residues" evidence="3">
    <location>
        <begin position="153"/>
        <end position="170"/>
    </location>
</feature>
<dbReference type="PROSITE" id="PS51845">
    <property type="entry name" value="PDEASE_I_2"/>
    <property type="match status" value="1"/>
</dbReference>
<evidence type="ECO:0000256" key="3">
    <source>
        <dbReference type="SAM" id="MobiDB-lite"/>
    </source>
</evidence>
<dbReference type="Gene3D" id="1.10.1300.10">
    <property type="entry name" value="3'5'-cyclic nucleotide phosphodiesterase, catalytic domain"/>
    <property type="match status" value="1"/>
</dbReference>
<keyword evidence="6" id="KW-1185">Reference proteome</keyword>
<organism evidence="5 6">
    <name type="scientific">Elysia crispata</name>
    <name type="common">lettuce slug</name>
    <dbReference type="NCBI Taxonomy" id="231223"/>
    <lineage>
        <taxon>Eukaryota</taxon>
        <taxon>Metazoa</taxon>
        <taxon>Spiralia</taxon>
        <taxon>Lophotrochozoa</taxon>
        <taxon>Mollusca</taxon>
        <taxon>Gastropoda</taxon>
        <taxon>Heterobranchia</taxon>
        <taxon>Euthyneura</taxon>
        <taxon>Panpulmonata</taxon>
        <taxon>Sacoglossa</taxon>
        <taxon>Placobranchoidea</taxon>
        <taxon>Plakobranchidae</taxon>
        <taxon>Elysia</taxon>
    </lineage>
</organism>
<dbReference type="InterPro" id="IPR036971">
    <property type="entry name" value="PDEase_catalytic_dom_sf"/>
</dbReference>
<dbReference type="GO" id="GO:0004114">
    <property type="term" value="F:3',5'-cyclic-nucleotide phosphodiesterase activity"/>
    <property type="evidence" value="ECO:0007669"/>
    <property type="project" value="InterPro"/>
</dbReference>
<protein>
    <recommendedName>
        <fullName evidence="4">PDEase domain-containing protein</fullName>
    </recommendedName>
</protein>
<reference evidence="5" key="1">
    <citation type="journal article" date="2023" name="G3 (Bethesda)">
        <title>A reference genome for the long-term kleptoplast-retaining sea slug Elysia crispata morphotype clarki.</title>
        <authorList>
            <person name="Eastman K.E."/>
            <person name="Pendleton A.L."/>
            <person name="Shaikh M.A."/>
            <person name="Suttiyut T."/>
            <person name="Ogas R."/>
            <person name="Tomko P."/>
            <person name="Gavelis G."/>
            <person name="Widhalm J.R."/>
            <person name="Wisecaver J.H."/>
        </authorList>
    </citation>
    <scope>NUCLEOTIDE SEQUENCE</scope>
    <source>
        <strain evidence="5">ECLA1</strain>
    </source>
</reference>
<dbReference type="GO" id="GO:0046872">
    <property type="term" value="F:metal ion binding"/>
    <property type="evidence" value="ECO:0007669"/>
    <property type="project" value="UniProtKB-KW"/>
</dbReference>
<dbReference type="SUPFAM" id="SSF109604">
    <property type="entry name" value="HD-domain/PDEase-like"/>
    <property type="match status" value="1"/>
</dbReference>
<proteinExistence type="predicted"/>
<feature type="region of interest" description="Disordered" evidence="3">
    <location>
        <begin position="129"/>
        <end position="250"/>
    </location>
</feature>
<evidence type="ECO:0000259" key="4">
    <source>
        <dbReference type="PROSITE" id="PS51845"/>
    </source>
</evidence>
<feature type="compositionally biased region" description="Pro residues" evidence="3">
    <location>
        <begin position="201"/>
        <end position="214"/>
    </location>
</feature>
<accession>A0AAE1DGY8</accession>
<keyword evidence="2" id="KW-0378">Hydrolase</keyword>
<dbReference type="Proteomes" id="UP001283361">
    <property type="component" value="Unassembled WGS sequence"/>
</dbReference>
<feature type="compositionally biased region" description="Polar residues" evidence="3">
    <location>
        <begin position="216"/>
        <end position="239"/>
    </location>
</feature>
<sequence length="250" mass="26922">GDREQELGLPFSPLCDRKNTLVAESQIGFIDFIVEPSFQVMGDMLERVMSPLQHQGMPPSRSGHIDEAISEEVFEGRDKRDKSTSTTSLLSRAGTPKAAALPYSRYELRRPWTDCLAHNKSLWKMRSVKDAEERDKAKNAVSEDEVASENDAKQTTESNPAGSTPASDGPTTEDKNAPASASSTQPASAAARVSEPHKIRPPVPGKPALPPVISSPPHSNLHQRGASASKSLDTSSKTVSPRDAALKGKD</sequence>
<feature type="domain" description="PDEase" evidence="4">
    <location>
        <begin position="1"/>
        <end position="130"/>
    </location>
</feature>
<dbReference type="InterPro" id="IPR002073">
    <property type="entry name" value="PDEase_catalytic_dom"/>
</dbReference>
<evidence type="ECO:0000256" key="1">
    <source>
        <dbReference type="ARBA" id="ARBA00022723"/>
    </source>
</evidence>
<dbReference type="Pfam" id="PF00233">
    <property type="entry name" value="PDEase_I"/>
    <property type="match status" value="1"/>
</dbReference>
<dbReference type="AlphaFoldDB" id="A0AAE1DGY8"/>
<evidence type="ECO:0000313" key="5">
    <source>
        <dbReference type="EMBL" id="KAK3769395.1"/>
    </source>
</evidence>
<feature type="compositionally biased region" description="Basic and acidic residues" evidence="3">
    <location>
        <begin position="74"/>
        <end position="83"/>
    </location>
</feature>
<dbReference type="GO" id="GO:0007165">
    <property type="term" value="P:signal transduction"/>
    <property type="evidence" value="ECO:0007669"/>
    <property type="project" value="InterPro"/>
</dbReference>
<feature type="region of interest" description="Disordered" evidence="3">
    <location>
        <begin position="74"/>
        <end position="96"/>
    </location>
</feature>
<gene>
    <name evidence="5" type="ORF">RRG08_029023</name>
</gene>
<comment type="caution">
    <text evidence="5">The sequence shown here is derived from an EMBL/GenBank/DDBJ whole genome shotgun (WGS) entry which is preliminary data.</text>
</comment>